<protein>
    <recommendedName>
        <fullName evidence="4">AAA domain-containing protein</fullName>
    </recommendedName>
</protein>
<dbReference type="Proteomes" id="UP000038487">
    <property type="component" value="Unassembled WGS sequence"/>
</dbReference>
<comment type="caution">
    <text evidence="2">The sequence shown here is derived from an EMBL/GenBank/DDBJ whole genome shotgun (WGS) entry which is preliminary data.</text>
</comment>
<proteinExistence type="predicted"/>
<feature type="region of interest" description="Disordered" evidence="1">
    <location>
        <begin position="1"/>
        <end position="31"/>
    </location>
</feature>
<dbReference type="SUPFAM" id="SSF52540">
    <property type="entry name" value="P-loop containing nucleoside triphosphate hydrolases"/>
    <property type="match status" value="1"/>
</dbReference>
<sequence>MDSEAVKRGEQIARSGKYGSASTEDVPEPDDSARVKLWRAKDLEPAAQPKWLAKFRLPLASVALLVGDEGIGKSLFWVWLVAFITTGKAEPKFGIPARAPGRVTLVITEDDWSTTVLPRLIVAGADLDLITVICTERDGSGAPIFPRDIALVAESDPVLVVVDAWLDTVPSGLSVRDPQQARQALHPWREVATQTGAAVLLLTHTNRVASGNPRDRYGGTAELRKKARLTLFAQRDTDGNLVVGPEKTNLSAPVLATMFGITPVQHFESSDDHDGMVPALEYRGESSLTAAAMVADSYEQEHGGNAKRTGGAAEWIKGYLSGKGGEDEAGNVIAAGEAVGYSAKTLMNERSKVAASTRHGFGPGSIFVWTLLIDPDKKAIDPHISPSPDTGMYGSIAGSMPPDTGTANGLEPSKSDASDLPPQEAIGGLTDDSPGQTERMKRALANAQAQQQVA</sequence>
<gene>
    <name evidence="2" type="ORF">ERS075527_05263</name>
</gene>
<reference evidence="2 3" key="1">
    <citation type="submission" date="2015-03" db="EMBL/GenBank/DDBJ databases">
        <authorList>
            <consortium name="Pathogen Informatics"/>
            <person name="Murphy D."/>
        </authorList>
    </citation>
    <scope>NUCLEOTIDE SEQUENCE [LARGE SCALE GENOMIC DNA]</scope>
    <source>
        <strain evidence="2 3">PAP036</strain>
    </source>
</reference>
<name>A0AB33TBZ7_9MYCO</name>
<organism evidence="2 3">
    <name type="scientific">Mycobacteroides abscessus</name>
    <dbReference type="NCBI Taxonomy" id="36809"/>
    <lineage>
        <taxon>Bacteria</taxon>
        <taxon>Bacillati</taxon>
        <taxon>Actinomycetota</taxon>
        <taxon>Actinomycetes</taxon>
        <taxon>Mycobacteriales</taxon>
        <taxon>Mycobacteriaceae</taxon>
        <taxon>Mycobacteroides</taxon>
    </lineage>
</organism>
<dbReference type="EMBL" id="CSUW01000018">
    <property type="protein sequence ID" value="CPT68812.1"/>
    <property type="molecule type" value="Genomic_DNA"/>
</dbReference>
<accession>A0AB33TBZ7</accession>
<feature type="region of interest" description="Disordered" evidence="1">
    <location>
        <begin position="383"/>
        <end position="454"/>
    </location>
</feature>
<evidence type="ECO:0000313" key="2">
    <source>
        <dbReference type="EMBL" id="CPT68812.1"/>
    </source>
</evidence>
<dbReference type="AlphaFoldDB" id="A0AB33TBZ7"/>
<feature type="compositionally biased region" description="Low complexity" evidence="1">
    <location>
        <begin position="443"/>
        <end position="454"/>
    </location>
</feature>
<evidence type="ECO:0008006" key="4">
    <source>
        <dbReference type="Google" id="ProtNLM"/>
    </source>
</evidence>
<dbReference type="RefSeq" id="WP_017206707.1">
    <property type="nucleotide sequence ID" value="NZ_CSUW01000018.1"/>
</dbReference>
<evidence type="ECO:0000313" key="3">
    <source>
        <dbReference type="Proteomes" id="UP000038487"/>
    </source>
</evidence>
<feature type="compositionally biased region" description="Basic and acidic residues" evidence="1">
    <location>
        <begin position="1"/>
        <end position="11"/>
    </location>
</feature>
<dbReference type="InterPro" id="IPR027417">
    <property type="entry name" value="P-loop_NTPase"/>
</dbReference>
<dbReference type="Gene3D" id="3.40.50.300">
    <property type="entry name" value="P-loop containing nucleotide triphosphate hydrolases"/>
    <property type="match status" value="1"/>
</dbReference>
<evidence type="ECO:0000256" key="1">
    <source>
        <dbReference type="SAM" id="MobiDB-lite"/>
    </source>
</evidence>
<dbReference type="Pfam" id="PF13481">
    <property type="entry name" value="AAA_25"/>
    <property type="match status" value="1"/>
</dbReference>